<evidence type="ECO:0000313" key="2">
    <source>
        <dbReference type="WBParaSite" id="TCONS_00013339.p1"/>
    </source>
</evidence>
<dbReference type="AlphaFoldDB" id="A0AAF5DIS8"/>
<dbReference type="WBParaSite" id="TCONS_00013339.p1">
    <property type="protein sequence ID" value="TCONS_00013339.p1"/>
    <property type="gene ID" value="XLOC_009202"/>
</dbReference>
<name>A0AAF5DIS8_STRER</name>
<proteinExistence type="predicted"/>
<accession>A0AAF5DIS8</accession>
<evidence type="ECO:0000313" key="1">
    <source>
        <dbReference type="Proteomes" id="UP000035681"/>
    </source>
</evidence>
<dbReference type="Proteomes" id="UP000035681">
    <property type="component" value="Unplaced"/>
</dbReference>
<protein>
    <submittedName>
        <fullName evidence="2">Uncharacterized protein</fullName>
    </submittedName>
</protein>
<reference evidence="2" key="1">
    <citation type="submission" date="2024-02" db="UniProtKB">
        <authorList>
            <consortium name="WormBaseParasite"/>
        </authorList>
    </citation>
    <scope>IDENTIFICATION</scope>
</reference>
<organism evidence="1 2">
    <name type="scientific">Strongyloides stercoralis</name>
    <name type="common">Threadworm</name>
    <dbReference type="NCBI Taxonomy" id="6248"/>
    <lineage>
        <taxon>Eukaryota</taxon>
        <taxon>Metazoa</taxon>
        <taxon>Ecdysozoa</taxon>
        <taxon>Nematoda</taxon>
        <taxon>Chromadorea</taxon>
        <taxon>Rhabditida</taxon>
        <taxon>Tylenchina</taxon>
        <taxon>Panagrolaimomorpha</taxon>
        <taxon>Strongyloidoidea</taxon>
        <taxon>Strongyloididae</taxon>
        <taxon>Strongyloides</taxon>
    </lineage>
</organism>
<sequence>MVSIRCGKHVISCPICLKKFRLNKVTSINSLIKHGNKCHNLPRIGKLHRKISLNDFNNEKLKLEGSDNEELINSDYETDIENVNLFSFSRIMNNSIEVTNSNGTTQQSVFMEDNMDIDSNKYVADLCKLSGMENFIDKINGKEEIEEKIVYVESAASSVNQAPKTHSASYVFLKSSIGNYLNMKHTFPYIKFPYPRVDNVIDSCLNGLTYQTLYNKYGKFIAVNIYIDDISINTAIGSYSGNNNITNVSYSIPNVVKKRSTFDEIQPFIVTLAEHSKQNSYQEIIKIIIDEFKDLKILVGTELIPCFLFMLKGDNVAINGILKLSGSFSSKSIKNQCRF</sequence>
<keyword evidence="1" id="KW-1185">Reference proteome</keyword>